<comment type="caution">
    <text evidence="3">The sequence shown here is derived from an EMBL/GenBank/DDBJ whole genome shotgun (WGS) entry which is preliminary data.</text>
</comment>
<accession>A0A8H3VEY4</accession>
<name>A0A8H3VEY4_VENIN</name>
<dbReference type="PROSITE" id="PS50048">
    <property type="entry name" value="ZN2_CY6_FUNGAL_2"/>
    <property type="match status" value="1"/>
</dbReference>
<gene>
    <name evidence="3" type="ORF">EG328_005027</name>
</gene>
<organism evidence="3 4">
    <name type="scientific">Venturia inaequalis</name>
    <name type="common">Apple scab fungus</name>
    <dbReference type="NCBI Taxonomy" id="5025"/>
    <lineage>
        <taxon>Eukaryota</taxon>
        <taxon>Fungi</taxon>
        <taxon>Dikarya</taxon>
        <taxon>Ascomycota</taxon>
        <taxon>Pezizomycotina</taxon>
        <taxon>Dothideomycetes</taxon>
        <taxon>Pleosporomycetidae</taxon>
        <taxon>Venturiales</taxon>
        <taxon>Venturiaceae</taxon>
        <taxon>Venturia</taxon>
    </lineage>
</organism>
<dbReference type="Pfam" id="PF00172">
    <property type="entry name" value="Zn_clus"/>
    <property type="match status" value="1"/>
</dbReference>
<evidence type="ECO:0000313" key="3">
    <source>
        <dbReference type="EMBL" id="KAE9986700.1"/>
    </source>
</evidence>
<dbReference type="PANTHER" id="PTHR47784">
    <property type="entry name" value="STEROL UPTAKE CONTROL PROTEIN 2"/>
    <property type="match status" value="1"/>
</dbReference>
<evidence type="ECO:0000313" key="4">
    <source>
        <dbReference type="Proteomes" id="UP000447873"/>
    </source>
</evidence>
<dbReference type="PANTHER" id="PTHR47784:SF5">
    <property type="entry name" value="STEROL UPTAKE CONTROL PROTEIN 2"/>
    <property type="match status" value="1"/>
</dbReference>
<dbReference type="InterPro" id="IPR001138">
    <property type="entry name" value="Zn2Cys6_DnaBD"/>
</dbReference>
<dbReference type="CDD" id="cd00067">
    <property type="entry name" value="GAL4"/>
    <property type="match status" value="1"/>
</dbReference>
<dbReference type="SUPFAM" id="SSF57701">
    <property type="entry name" value="Zn2/Cys6 DNA-binding domain"/>
    <property type="match status" value="1"/>
</dbReference>
<evidence type="ECO:0000256" key="1">
    <source>
        <dbReference type="ARBA" id="ARBA00023242"/>
    </source>
</evidence>
<reference evidence="3 4" key="1">
    <citation type="submission" date="2018-12" db="EMBL/GenBank/DDBJ databases">
        <title>Venturia inaequalis Genome Resource.</title>
        <authorList>
            <person name="Lichtner F.J."/>
        </authorList>
    </citation>
    <scope>NUCLEOTIDE SEQUENCE [LARGE SCALE GENOMIC DNA]</scope>
    <source>
        <strain evidence="3 4">120213</strain>
    </source>
</reference>
<dbReference type="GO" id="GO:0001228">
    <property type="term" value="F:DNA-binding transcription activator activity, RNA polymerase II-specific"/>
    <property type="evidence" value="ECO:0007669"/>
    <property type="project" value="TreeGrafter"/>
</dbReference>
<dbReference type="Proteomes" id="UP000447873">
    <property type="component" value="Unassembled WGS sequence"/>
</dbReference>
<dbReference type="EMBL" id="WNWS01000027">
    <property type="protein sequence ID" value="KAE9986700.1"/>
    <property type="molecule type" value="Genomic_DNA"/>
</dbReference>
<dbReference type="InterPro" id="IPR036864">
    <property type="entry name" value="Zn2-C6_fun-type_DNA-bd_sf"/>
</dbReference>
<dbReference type="InterPro" id="IPR053157">
    <property type="entry name" value="Sterol_Uptake_Regulator"/>
</dbReference>
<dbReference type="Gene3D" id="4.10.240.10">
    <property type="entry name" value="Zn(2)-C6 fungal-type DNA-binding domain"/>
    <property type="match status" value="1"/>
</dbReference>
<proteinExistence type="predicted"/>
<evidence type="ECO:0000259" key="2">
    <source>
        <dbReference type="PROSITE" id="PS50048"/>
    </source>
</evidence>
<feature type="domain" description="Zn(2)-C6 fungal-type" evidence="2">
    <location>
        <begin position="16"/>
        <end position="46"/>
    </location>
</feature>
<dbReference type="SMART" id="SM00066">
    <property type="entry name" value="GAL4"/>
    <property type="match status" value="1"/>
</dbReference>
<dbReference type="AlphaFoldDB" id="A0A8H3VEY4"/>
<keyword evidence="1" id="KW-0539">Nucleus</keyword>
<sequence>MNNGGSRRQHSKSRLGCIPCKKRHIKCDGRGPICERCEKRKVDCTFVDLAKTKTETPSMDVACQRTSLNTAQYGLSNLHLVSGLVNTAQPLHPYELQLMHQWATSTSMTIAMTRAPETMWVWQTVVPHLVQQHAFLLHTLLSLTAAHMASERNEVSDGQPYRCIALHHCCRSAAYFRQSCSESATGLSPTPAPAILVFVILNSLAALSLLPLSSPLCNNQDLDNFVSWLISLRHAVAFAGLRSSDNQDSGIARLVSKYRQRDLAYLQSCRLSASTLAPHEQLPHLLLASFHQLGLFITASSHLSLKDAETLKLAIMQTKLWFRLVPLRPQNAMYLFLWLSSMSDDFFQMVARKCTISLAIMAHWLTVVYNAPHPWFVSDWPGRALKAIMSAVDAEGFGAGLTWISEVMKKTLAYIDDAMTTDEPFFIVSSPIAPPTDQTEGILSP</sequence>
<protein>
    <recommendedName>
        <fullName evidence="2">Zn(2)-C6 fungal-type domain-containing protein</fullName>
    </recommendedName>
</protein>
<dbReference type="PROSITE" id="PS00463">
    <property type="entry name" value="ZN2_CY6_FUNGAL_1"/>
    <property type="match status" value="1"/>
</dbReference>
<dbReference type="GO" id="GO:0008270">
    <property type="term" value="F:zinc ion binding"/>
    <property type="evidence" value="ECO:0007669"/>
    <property type="project" value="InterPro"/>
</dbReference>